<dbReference type="Pfam" id="PF10604">
    <property type="entry name" value="Polyketide_cyc2"/>
    <property type="match status" value="1"/>
</dbReference>
<dbReference type="InterPro" id="IPR019587">
    <property type="entry name" value="Polyketide_cyclase/dehydratase"/>
</dbReference>
<evidence type="ECO:0000313" key="1">
    <source>
        <dbReference type="EMBL" id="MEJ1090606.1"/>
    </source>
</evidence>
<organism evidence="1 2">
    <name type="scientific">Microbacterium istanbulense</name>
    <dbReference type="NCBI Taxonomy" id="3122049"/>
    <lineage>
        <taxon>Bacteria</taxon>
        <taxon>Bacillati</taxon>
        <taxon>Actinomycetota</taxon>
        <taxon>Actinomycetes</taxon>
        <taxon>Micrococcales</taxon>
        <taxon>Microbacteriaceae</taxon>
        <taxon>Microbacterium</taxon>
    </lineage>
</organism>
<dbReference type="Gene3D" id="3.30.530.20">
    <property type="match status" value="1"/>
</dbReference>
<name>A0ABU8LGY7_9MICO</name>
<gene>
    <name evidence="1" type="ORF">WDU93_02780</name>
</gene>
<dbReference type="Proteomes" id="UP001366085">
    <property type="component" value="Unassembled WGS sequence"/>
</dbReference>
<comment type="caution">
    <text evidence="1">The sequence shown here is derived from an EMBL/GenBank/DDBJ whole genome shotgun (WGS) entry which is preliminary data.</text>
</comment>
<sequence length="147" mass="16080">MPIITEARAVIAAPAAVAWRLLADYANDPLWRARVRRMEQSPPGQVFPGATAVEEMRVLGTLSRAVVEVVTVTPGTSFTWRAIDGADAEGHRTITALGDDRCELHTWRVIRLSGAQAWGEPLARWALTRGERADVQRAAALVEAITR</sequence>
<dbReference type="RefSeq" id="WP_337317150.1">
    <property type="nucleotide sequence ID" value="NZ_JBBDGN010000001.1"/>
</dbReference>
<dbReference type="InterPro" id="IPR023393">
    <property type="entry name" value="START-like_dom_sf"/>
</dbReference>
<protein>
    <submittedName>
        <fullName evidence="1">SRPBCC family protein</fullName>
    </submittedName>
</protein>
<dbReference type="SUPFAM" id="SSF55961">
    <property type="entry name" value="Bet v1-like"/>
    <property type="match status" value="1"/>
</dbReference>
<dbReference type="EMBL" id="JBBDGN010000001">
    <property type="protein sequence ID" value="MEJ1090606.1"/>
    <property type="molecule type" value="Genomic_DNA"/>
</dbReference>
<keyword evidence="2" id="KW-1185">Reference proteome</keyword>
<evidence type="ECO:0000313" key="2">
    <source>
        <dbReference type="Proteomes" id="UP001366085"/>
    </source>
</evidence>
<proteinExistence type="predicted"/>
<accession>A0ABU8LGY7</accession>
<reference evidence="1 2" key="1">
    <citation type="submission" date="2024-02" db="EMBL/GenBank/DDBJ databases">
        <authorList>
            <person name="Saticioglu I.B."/>
        </authorList>
    </citation>
    <scope>NUCLEOTIDE SEQUENCE [LARGE SCALE GENOMIC DNA]</scope>
    <source>
        <strain evidence="1 2">Mu-43</strain>
    </source>
</reference>